<sequence length="873" mass="94032">MGHGGRVLVTGGTGAFGMATSTWLSRLGHDVVVFARREPERLPARATFFRGDICDPASVRAAMTDCDAVVHLAWAVSGSISLEAATPLNIGGTENVLKAMADTGCSRLVFASSITAYGGHPDHPQPWREDEELRPGHDMVYELHKAQAEQLIVASGVSAVRVRPTVVVGRHAHNAPANVYRQLVIPNLGWGMQAIHQDDVGRFFAEACTSTHTGAVNLAADDVVTWPEIARLCRRPLMPFSVPAVTAVLRQVGKVVPAAHSAPELVNLMAHFPIGDTTRLKEDFGFSVAWSSAEAFADQGRTSGSHLVLGMKEVRRPNRLDRVRDHGAAEGDDAGNSVEAIDPAVAGEFDTVRTDPRYPNWTAANLAEAFPGPMTPLSLQMGWESLSTSADLVACLLPLPEHIADNIRRRQLGIFGHRLYNNTSVLEEMVVAVPGQTPEDFKYQTLGQPYPEDFVRPRTTPRDVVGYARFALQAGPRLAGLDAEVDRVVARAHEHAARLDPDATLPDERLLASIDVLWDDTLKAWQTGNVCTFLVSGPTAILERKYGREAILALKGEEGSLPSGRLLHGIGRLARIARTNDTVGALLGGTVDDATLDRLAADAPGFAREVRKLLADCGHRGPGETEFANKVYADSPALLLRAIARSMGERTAPRPPAPPSGLAARLGKVALKAISRRERARDAVVLTTHQLRKALREWERRLIERGRLTEPGDVFYLRLDEVYAANARDFRELVARRRAERIRLAAVNLPTDFSGRISLDTVAADPGSSPVLTGIPASPGTVRGRVRRMRSPEDDLDEGEILVASATDTGWTPFFGVASAVVTEFGGLMSHASIVAREFGIPAVVGLNGACARLTDGQLVEVDGAAGTVTVLP</sequence>
<evidence type="ECO:0000313" key="4">
    <source>
        <dbReference type="Proteomes" id="UP001500957"/>
    </source>
</evidence>
<dbReference type="SUPFAM" id="SSF51735">
    <property type="entry name" value="NAD(P)-binding Rossmann-fold domains"/>
    <property type="match status" value="1"/>
</dbReference>
<dbReference type="InterPro" id="IPR051549">
    <property type="entry name" value="PEP_Utilizing_Enz"/>
</dbReference>
<dbReference type="PANTHER" id="PTHR43615:SF1">
    <property type="entry name" value="PPDK_N DOMAIN-CONTAINING PROTEIN"/>
    <property type="match status" value="1"/>
</dbReference>
<dbReference type="Gene3D" id="3.50.30.10">
    <property type="entry name" value="Phosphohistidine domain"/>
    <property type="match status" value="1"/>
</dbReference>
<dbReference type="Pfam" id="PF01370">
    <property type="entry name" value="Epimerase"/>
    <property type="match status" value="1"/>
</dbReference>
<organism evidence="3 4">
    <name type="scientific">Sporichthya brevicatena</name>
    <dbReference type="NCBI Taxonomy" id="171442"/>
    <lineage>
        <taxon>Bacteria</taxon>
        <taxon>Bacillati</taxon>
        <taxon>Actinomycetota</taxon>
        <taxon>Actinomycetes</taxon>
        <taxon>Sporichthyales</taxon>
        <taxon>Sporichthyaceae</taxon>
        <taxon>Sporichthya</taxon>
    </lineage>
</organism>
<dbReference type="Pfam" id="PF00391">
    <property type="entry name" value="PEP-utilizers"/>
    <property type="match status" value="1"/>
</dbReference>
<dbReference type="PANTHER" id="PTHR43615">
    <property type="entry name" value="PHOSPHOENOLPYRUVATE SYNTHASE-RELATED"/>
    <property type="match status" value="1"/>
</dbReference>
<dbReference type="EMBL" id="BAAAHE010000014">
    <property type="protein sequence ID" value="GAA0616449.1"/>
    <property type="molecule type" value="Genomic_DNA"/>
</dbReference>
<dbReference type="InterPro" id="IPR036291">
    <property type="entry name" value="NAD(P)-bd_dom_sf"/>
</dbReference>
<dbReference type="InterPro" id="IPR008279">
    <property type="entry name" value="PEP-util_enz_mobile_dom"/>
</dbReference>
<evidence type="ECO:0000259" key="2">
    <source>
        <dbReference type="Pfam" id="PF01370"/>
    </source>
</evidence>
<feature type="domain" description="PEP-utilising enzyme mobile" evidence="1">
    <location>
        <begin position="797"/>
        <end position="867"/>
    </location>
</feature>
<feature type="domain" description="NAD-dependent epimerase/dehydratase" evidence="2">
    <location>
        <begin position="7"/>
        <end position="182"/>
    </location>
</feature>
<accession>A0ABN1GQE4</accession>
<comment type="caution">
    <text evidence="3">The sequence shown here is derived from an EMBL/GenBank/DDBJ whole genome shotgun (WGS) entry which is preliminary data.</text>
</comment>
<protein>
    <submittedName>
        <fullName evidence="3">Sugar epimerase family protein</fullName>
    </submittedName>
</protein>
<dbReference type="SUPFAM" id="SSF52009">
    <property type="entry name" value="Phosphohistidine domain"/>
    <property type="match status" value="1"/>
</dbReference>
<dbReference type="Proteomes" id="UP001500957">
    <property type="component" value="Unassembled WGS sequence"/>
</dbReference>
<evidence type="ECO:0000259" key="1">
    <source>
        <dbReference type="Pfam" id="PF00391"/>
    </source>
</evidence>
<reference evidence="3 4" key="1">
    <citation type="journal article" date="2019" name="Int. J. Syst. Evol. Microbiol.">
        <title>The Global Catalogue of Microorganisms (GCM) 10K type strain sequencing project: providing services to taxonomists for standard genome sequencing and annotation.</title>
        <authorList>
            <consortium name="The Broad Institute Genomics Platform"/>
            <consortium name="The Broad Institute Genome Sequencing Center for Infectious Disease"/>
            <person name="Wu L."/>
            <person name="Ma J."/>
        </authorList>
    </citation>
    <scope>NUCLEOTIDE SEQUENCE [LARGE SCALE GENOMIC DNA]</scope>
    <source>
        <strain evidence="3 4">JCM 10671</strain>
    </source>
</reference>
<dbReference type="RefSeq" id="WP_344603828.1">
    <property type="nucleotide sequence ID" value="NZ_BAAAHE010000014.1"/>
</dbReference>
<gene>
    <name evidence="3" type="ORF">GCM10009547_18130</name>
</gene>
<dbReference type="Gene3D" id="3.40.50.720">
    <property type="entry name" value="NAD(P)-binding Rossmann-like Domain"/>
    <property type="match status" value="1"/>
</dbReference>
<proteinExistence type="predicted"/>
<keyword evidence="4" id="KW-1185">Reference proteome</keyword>
<evidence type="ECO:0000313" key="3">
    <source>
        <dbReference type="EMBL" id="GAA0616449.1"/>
    </source>
</evidence>
<name>A0ABN1GQE4_9ACTN</name>
<dbReference type="InterPro" id="IPR036637">
    <property type="entry name" value="Phosphohistidine_dom_sf"/>
</dbReference>
<dbReference type="InterPro" id="IPR001509">
    <property type="entry name" value="Epimerase_deHydtase"/>
</dbReference>